<organism evidence="1 2">
    <name type="scientific">Streptomyces microflavus</name>
    <name type="common">Streptomyces lipmanii</name>
    <dbReference type="NCBI Taxonomy" id="1919"/>
    <lineage>
        <taxon>Bacteria</taxon>
        <taxon>Bacillati</taxon>
        <taxon>Actinomycetota</taxon>
        <taxon>Actinomycetes</taxon>
        <taxon>Kitasatosporales</taxon>
        <taxon>Streptomycetaceae</taxon>
        <taxon>Streptomyces</taxon>
    </lineage>
</organism>
<gene>
    <name evidence="1" type="ORF">G3I39_24400</name>
</gene>
<dbReference type="EMBL" id="JAAGME010001014">
    <property type="protein sequence ID" value="NEB70169.1"/>
    <property type="molecule type" value="Genomic_DNA"/>
</dbReference>
<dbReference type="AlphaFoldDB" id="A0A6N9VGL2"/>
<dbReference type="Proteomes" id="UP000471648">
    <property type="component" value="Unassembled WGS sequence"/>
</dbReference>
<protein>
    <submittedName>
        <fullName evidence="1">Uncharacterized protein</fullName>
    </submittedName>
</protein>
<feature type="non-terminal residue" evidence="1">
    <location>
        <position position="105"/>
    </location>
</feature>
<accession>A0A6N9VGL2</accession>
<proteinExistence type="predicted"/>
<comment type="caution">
    <text evidence="1">The sequence shown here is derived from an EMBL/GenBank/DDBJ whole genome shotgun (WGS) entry which is preliminary data.</text>
</comment>
<reference evidence="1 2" key="1">
    <citation type="submission" date="2020-01" db="EMBL/GenBank/DDBJ databases">
        <title>Insect and environment-associated Actinomycetes.</title>
        <authorList>
            <person name="Currrie C."/>
            <person name="Chevrette M."/>
            <person name="Carlson C."/>
            <person name="Stubbendieck R."/>
            <person name="Wendt-Pienkowski E."/>
        </authorList>
    </citation>
    <scope>NUCLEOTIDE SEQUENCE [LARGE SCALE GENOMIC DNA]</scope>
    <source>
        <strain evidence="1 2">SID14438</strain>
    </source>
</reference>
<dbReference type="RefSeq" id="WP_164358097.1">
    <property type="nucleotide sequence ID" value="NZ_JAAGME010001014.1"/>
</dbReference>
<sequence length="105" mass="11276">WRVDRQVSRAAVVAKDGSGEPLPVAAGPVELHTELPAGPAGRVLRLADTADPGWTATLDGEPLERVTVDDWAQGFTLPEGGGRLDVTFEDPFTHTVWIWTQGFLG</sequence>
<feature type="non-terminal residue" evidence="1">
    <location>
        <position position="1"/>
    </location>
</feature>
<evidence type="ECO:0000313" key="1">
    <source>
        <dbReference type="EMBL" id="NEB70169.1"/>
    </source>
</evidence>
<name>A0A6N9VGL2_STRMI</name>
<evidence type="ECO:0000313" key="2">
    <source>
        <dbReference type="Proteomes" id="UP000471648"/>
    </source>
</evidence>